<organism evidence="1 2">
    <name type="scientific">Setaria italica</name>
    <name type="common">Foxtail millet</name>
    <name type="synonym">Panicum italicum</name>
    <dbReference type="NCBI Taxonomy" id="4555"/>
    <lineage>
        <taxon>Eukaryota</taxon>
        <taxon>Viridiplantae</taxon>
        <taxon>Streptophyta</taxon>
        <taxon>Embryophyta</taxon>
        <taxon>Tracheophyta</taxon>
        <taxon>Spermatophyta</taxon>
        <taxon>Magnoliopsida</taxon>
        <taxon>Liliopsida</taxon>
        <taxon>Poales</taxon>
        <taxon>Poaceae</taxon>
        <taxon>PACMAD clade</taxon>
        <taxon>Panicoideae</taxon>
        <taxon>Panicodae</taxon>
        <taxon>Paniceae</taxon>
        <taxon>Cenchrinae</taxon>
        <taxon>Setaria</taxon>
    </lineage>
</organism>
<keyword evidence="2" id="KW-1185">Reference proteome</keyword>
<dbReference type="Proteomes" id="UP000004995">
    <property type="component" value="Unassembled WGS sequence"/>
</dbReference>
<reference evidence="2" key="1">
    <citation type="journal article" date="2012" name="Nat. Biotechnol.">
        <title>Reference genome sequence of the model plant Setaria.</title>
        <authorList>
            <person name="Bennetzen J.L."/>
            <person name="Schmutz J."/>
            <person name="Wang H."/>
            <person name="Percifield R."/>
            <person name="Hawkins J."/>
            <person name="Pontaroli A.C."/>
            <person name="Estep M."/>
            <person name="Feng L."/>
            <person name="Vaughn J.N."/>
            <person name="Grimwood J."/>
            <person name="Jenkins J."/>
            <person name="Barry K."/>
            <person name="Lindquist E."/>
            <person name="Hellsten U."/>
            <person name="Deshpande S."/>
            <person name="Wang X."/>
            <person name="Wu X."/>
            <person name="Mitros T."/>
            <person name="Triplett J."/>
            <person name="Yang X."/>
            <person name="Ye C.Y."/>
            <person name="Mauro-Herrera M."/>
            <person name="Wang L."/>
            <person name="Li P."/>
            <person name="Sharma M."/>
            <person name="Sharma R."/>
            <person name="Ronald P.C."/>
            <person name="Panaud O."/>
            <person name="Kellogg E.A."/>
            <person name="Brutnell T.P."/>
            <person name="Doust A.N."/>
            <person name="Tuskan G.A."/>
            <person name="Rokhsar D."/>
            <person name="Devos K.M."/>
        </authorList>
    </citation>
    <scope>NUCLEOTIDE SEQUENCE [LARGE SCALE GENOMIC DNA]</scope>
    <source>
        <strain evidence="2">cv. Yugu1</strain>
    </source>
</reference>
<dbReference type="AlphaFoldDB" id="K3YFC5"/>
<evidence type="ECO:0000313" key="1">
    <source>
        <dbReference type="EnsemblPlants" id="KQK99861"/>
    </source>
</evidence>
<name>K3YFC5_SETIT</name>
<dbReference type="HOGENOM" id="CLU_3351997_0_0_1"/>
<dbReference type="Gramene" id="KQK99861">
    <property type="protein sequence ID" value="KQK99861"/>
    <property type="gene ID" value="SETIT_012943mg"/>
</dbReference>
<sequence>MFKTVNQHEILIGPLMSATFLNHETMRLLIYGDTMLL</sequence>
<reference evidence="1" key="2">
    <citation type="submission" date="2018-08" db="UniProtKB">
        <authorList>
            <consortium name="EnsemblPlants"/>
        </authorList>
    </citation>
    <scope>IDENTIFICATION</scope>
    <source>
        <strain evidence="1">Yugu1</strain>
    </source>
</reference>
<proteinExistence type="predicted"/>
<evidence type="ECO:0000313" key="2">
    <source>
        <dbReference type="Proteomes" id="UP000004995"/>
    </source>
</evidence>
<protein>
    <submittedName>
        <fullName evidence="1">Uncharacterized protein</fullName>
    </submittedName>
</protein>
<dbReference type="EnsemblPlants" id="KQK99861">
    <property type="protein sequence ID" value="KQK99861"/>
    <property type="gene ID" value="SETIT_012943mg"/>
</dbReference>
<dbReference type="EMBL" id="AGNK02004579">
    <property type="status" value="NOT_ANNOTATED_CDS"/>
    <property type="molecule type" value="Genomic_DNA"/>
</dbReference>
<accession>K3YFC5</accession>
<dbReference type="InParanoid" id="K3YFC5"/>